<sequence>MIKIPIEELLKKSKNNRFLLTILVAKRAAKIMEKQGIEGNISLLTREVDPVSQAIEDILADKSLIKPSTRDLSLPLSSDE</sequence>
<dbReference type="EC" id="2.7.7.6" evidence="2"/>
<comment type="caution">
    <text evidence="8">The sequence shown here is derived from an EMBL/GenBank/DDBJ whole genome shotgun (WGS) entry which is preliminary data.</text>
</comment>
<comment type="catalytic activity">
    <reaction evidence="7">
        <text>RNA(n) + a ribonucleoside 5'-triphosphate = RNA(n+1) + diphosphate</text>
        <dbReference type="Rhea" id="RHEA:21248"/>
        <dbReference type="Rhea" id="RHEA-COMP:14527"/>
        <dbReference type="Rhea" id="RHEA-COMP:17342"/>
        <dbReference type="ChEBI" id="CHEBI:33019"/>
        <dbReference type="ChEBI" id="CHEBI:61557"/>
        <dbReference type="ChEBI" id="CHEBI:140395"/>
        <dbReference type="EC" id="2.7.7.6"/>
    </reaction>
</comment>
<dbReference type="GO" id="GO:0003899">
    <property type="term" value="F:DNA-directed RNA polymerase activity"/>
    <property type="evidence" value="ECO:0007669"/>
    <property type="project" value="UniProtKB-EC"/>
</dbReference>
<dbReference type="GO" id="GO:0000428">
    <property type="term" value="C:DNA-directed RNA polymerase complex"/>
    <property type="evidence" value="ECO:0007669"/>
    <property type="project" value="UniProtKB-KW"/>
</dbReference>
<dbReference type="InterPro" id="IPR006110">
    <property type="entry name" value="Pol_omega/Rpo6/RPB6"/>
</dbReference>
<organism evidence="8 9">
    <name type="scientific">Psychracetigena formicireducens</name>
    <dbReference type="NCBI Taxonomy" id="2986056"/>
    <lineage>
        <taxon>Bacteria</taxon>
        <taxon>Bacillati</taxon>
        <taxon>Candidatus Lithacetigenota</taxon>
        <taxon>Candidatus Psychracetigena</taxon>
    </lineage>
</organism>
<dbReference type="SMART" id="SM01409">
    <property type="entry name" value="RNA_pol_Rpb6"/>
    <property type="match status" value="1"/>
</dbReference>
<accession>A0A9E2F407</accession>
<evidence type="ECO:0000256" key="2">
    <source>
        <dbReference type="ARBA" id="ARBA00012418"/>
    </source>
</evidence>
<dbReference type="GO" id="GO:0003677">
    <property type="term" value="F:DNA binding"/>
    <property type="evidence" value="ECO:0007669"/>
    <property type="project" value="InterPro"/>
</dbReference>
<evidence type="ECO:0000256" key="5">
    <source>
        <dbReference type="ARBA" id="ARBA00023163"/>
    </source>
</evidence>
<evidence type="ECO:0000256" key="7">
    <source>
        <dbReference type="ARBA" id="ARBA00048552"/>
    </source>
</evidence>
<reference evidence="8 9" key="1">
    <citation type="journal article" date="2021" name="bioRxiv">
        <title>Unique metabolic strategies in Hadean analogues reveal hints for primordial physiology.</title>
        <authorList>
            <person name="Nobu M.K."/>
            <person name="Nakai R."/>
            <person name="Tamazawa S."/>
            <person name="Mori H."/>
            <person name="Toyoda A."/>
            <person name="Ijiri A."/>
            <person name="Suzuki S."/>
            <person name="Kurokawa K."/>
            <person name="Kamagata Y."/>
            <person name="Tamaki H."/>
        </authorList>
    </citation>
    <scope>NUCLEOTIDE SEQUENCE [LARGE SCALE GENOMIC DNA]</scope>
    <source>
        <strain evidence="8">BS525</strain>
    </source>
</reference>
<keyword evidence="8" id="KW-0548">Nucleotidyltransferase</keyword>
<evidence type="ECO:0000256" key="1">
    <source>
        <dbReference type="ARBA" id="ARBA00006711"/>
    </source>
</evidence>
<evidence type="ECO:0000256" key="3">
    <source>
        <dbReference type="ARBA" id="ARBA00013725"/>
    </source>
</evidence>
<keyword evidence="5" id="KW-0804">Transcription</keyword>
<dbReference type="Pfam" id="PF01192">
    <property type="entry name" value="RNA_pol_Rpb6"/>
    <property type="match status" value="1"/>
</dbReference>
<dbReference type="Gene3D" id="3.90.940.10">
    <property type="match status" value="1"/>
</dbReference>
<dbReference type="GO" id="GO:0006351">
    <property type="term" value="P:DNA-templated transcription"/>
    <property type="evidence" value="ECO:0007669"/>
    <property type="project" value="InterPro"/>
</dbReference>
<dbReference type="InterPro" id="IPR036161">
    <property type="entry name" value="RPB6/omega-like_sf"/>
</dbReference>
<dbReference type="SUPFAM" id="SSF63562">
    <property type="entry name" value="RPB6/omega subunit-like"/>
    <property type="match status" value="1"/>
</dbReference>
<dbReference type="Proteomes" id="UP000811545">
    <property type="component" value="Unassembled WGS sequence"/>
</dbReference>
<dbReference type="EMBL" id="QLTW01000010">
    <property type="protein sequence ID" value="MBT9144506.1"/>
    <property type="molecule type" value="Genomic_DNA"/>
</dbReference>
<name>A0A9E2F407_PSYF1</name>
<gene>
    <name evidence="8" type="primary">rpoZ</name>
    <name evidence="8" type="ORF">DDT42_00347</name>
</gene>
<dbReference type="AlphaFoldDB" id="A0A9E2F407"/>
<comment type="similarity">
    <text evidence="1">Belongs to the RNA polymerase subunit omega family.</text>
</comment>
<keyword evidence="4 8" id="KW-0240">DNA-directed RNA polymerase</keyword>
<evidence type="ECO:0000256" key="6">
    <source>
        <dbReference type="ARBA" id="ARBA00029924"/>
    </source>
</evidence>
<keyword evidence="8" id="KW-0808">Transferase</keyword>
<evidence type="ECO:0000313" key="9">
    <source>
        <dbReference type="Proteomes" id="UP000811545"/>
    </source>
</evidence>
<evidence type="ECO:0000256" key="4">
    <source>
        <dbReference type="ARBA" id="ARBA00022478"/>
    </source>
</evidence>
<protein>
    <recommendedName>
        <fullName evidence="3">DNA-directed RNA polymerase subunit omega</fullName>
        <ecNumber evidence="2">2.7.7.6</ecNumber>
    </recommendedName>
    <alternativeName>
        <fullName evidence="6">Transcriptase subunit omega</fullName>
    </alternativeName>
</protein>
<evidence type="ECO:0000313" key="8">
    <source>
        <dbReference type="EMBL" id="MBT9144506.1"/>
    </source>
</evidence>
<proteinExistence type="inferred from homology"/>